<dbReference type="InterPro" id="IPR007527">
    <property type="entry name" value="Znf_SWIM"/>
</dbReference>
<dbReference type="GO" id="GO:0008270">
    <property type="term" value="F:zinc ion binding"/>
    <property type="evidence" value="ECO:0007669"/>
    <property type="project" value="UniProtKB-KW"/>
</dbReference>
<comment type="caution">
    <text evidence="3">The sequence shown here is derived from an EMBL/GenBank/DDBJ whole genome shotgun (WGS) entry which is preliminary data.</text>
</comment>
<feature type="domain" description="SWIM-type" evidence="2">
    <location>
        <begin position="406"/>
        <end position="445"/>
    </location>
</feature>
<gene>
    <name evidence="3" type="ORF">EDD38_6201</name>
</gene>
<sequence>MTTAVHALRYLQPSALRPRRLDLATSGGATPHGEADHPRFFDGALRHPDAAAAALLAVADVAAARYHRPVGAASLDPVVTADGDRLRFESFSGCGGVHARLDVLPEGLDGAATGHGTTNVDVNAPLREALRLRTPGQRLRLAVGTGELAVAVGPDTLVERKVPLPDRWLKGFAETQVLTARFDLRAQLPAAEAVRFLRTLPTVGRGAVRWVVPAGSGLRPTSRPGPGAVCLPGPERLTALRPLLRHATALRVYAPPGTPAAPTASAWELALPGGRITLTLSPDSSRGFSGEGGLLDVLAQDAPTGHVDTLAALLAWEPRIDPVDLAEDSGLTPGQVRTALAHLATAGQLGYDLADAAHFHRRLPYQDGRAEDRNPRLRTARALLAADAVGPVSGDVRVVTVGDHAHHVRVGADGTALGCTCRWWARHRGGRGPCSHVLAVRITAGEEQR</sequence>
<keyword evidence="1" id="KW-0863">Zinc-finger</keyword>
<dbReference type="Pfam" id="PF04434">
    <property type="entry name" value="SWIM"/>
    <property type="match status" value="1"/>
</dbReference>
<dbReference type="AlphaFoldDB" id="A0A3N4RY86"/>
<dbReference type="PROSITE" id="PS50966">
    <property type="entry name" value="ZF_SWIM"/>
    <property type="match status" value="1"/>
</dbReference>
<organism evidence="3 4">
    <name type="scientific">Kitasatospora cineracea</name>
    <dbReference type="NCBI Taxonomy" id="88074"/>
    <lineage>
        <taxon>Bacteria</taxon>
        <taxon>Bacillati</taxon>
        <taxon>Actinomycetota</taxon>
        <taxon>Actinomycetes</taxon>
        <taxon>Kitasatosporales</taxon>
        <taxon>Streptomycetaceae</taxon>
        <taxon>Kitasatospora</taxon>
    </lineage>
</organism>
<evidence type="ECO:0000259" key="2">
    <source>
        <dbReference type="PROSITE" id="PS50966"/>
    </source>
</evidence>
<name>A0A3N4RY86_9ACTN</name>
<keyword evidence="1" id="KW-0479">Metal-binding</keyword>
<dbReference type="Proteomes" id="UP000266906">
    <property type="component" value="Unassembled WGS sequence"/>
</dbReference>
<keyword evidence="1" id="KW-0862">Zinc</keyword>
<keyword evidence="4" id="KW-1185">Reference proteome</keyword>
<dbReference type="RefSeq" id="WP_123820678.1">
    <property type="nucleotide sequence ID" value="NZ_RKQG01000002.1"/>
</dbReference>
<reference evidence="3 4" key="1">
    <citation type="submission" date="2018-11" db="EMBL/GenBank/DDBJ databases">
        <title>Sequencing the genomes of 1000 actinobacteria strains.</title>
        <authorList>
            <person name="Klenk H.-P."/>
        </authorList>
    </citation>
    <scope>NUCLEOTIDE SEQUENCE [LARGE SCALE GENOMIC DNA]</scope>
    <source>
        <strain evidence="3 4">DSM 44781</strain>
    </source>
</reference>
<evidence type="ECO:0000313" key="3">
    <source>
        <dbReference type="EMBL" id="RPE29054.1"/>
    </source>
</evidence>
<evidence type="ECO:0000313" key="4">
    <source>
        <dbReference type="Proteomes" id="UP000266906"/>
    </source>
</evidence>
<evidence type="ECO:0000256" key="1">
    <source>
        <dbReference type="PROSITE-ProRule" id="PRU00325"/>
    </source>
</evidence>
<dbReference type="EMBL" id="RKQG01000002">
    <property type="protein sequence ID" value="RPE29054.1"/>
    <property type="molecule type" value="Genomic_DNA"/>
</dbReference>
<protein>
    <recommendedName>
        <fullName evidence="2">SWIM-type domain-containing protein</fullName>
    </recommendedName>
</protein>
<accession>A0A3N4RY86</accession>
<proteinExistence type="predicted"/>